<feature type="region of interest" description="Disordered" evidence="2">
    <location>
        <begin position="1"/>
        <end position="38"/>
    </location>
</feature>
<feature type="domain" description="Ezrin/radixin/moesin C-terminal" evidence="3">
    <location>
        <begin position="141"/>
        <end position="216"/>
    </location>
</feature>
<dbReference type="EMBL" id="KN124938">
    <property type="protein sequence ID" value="KFO19732.1"/>
    <property type="molecule type" value="Genomic_DNA"/>
</dbReference>
<reference evidence="5 6" key="1">
    <citation type="submission" date="2013-11" db="EMBL/GenBank/DDBJ databases">
        <title>The Damaraland mole rat (Fukomys damarensis) genome and evolution of African mole rats.</title>
        <authorList>
            <person name="Gladyshev V.N."/>
            <person name="Fang X."/>
        </authorList>
    </citation>
    <scope>NUCLEOTIDE SEQUENCE [LARGE SCALE GENOMIC DNA]</scope>
    <source>
        <tissue evidence="5">Liver</tissue>
    </source>
</reference>
<accession>A0A091CNY8</accession>
<keyword evidence="1" id="KW-0175">Coiled coil</keyword>
<name>A0A091CNY8_FUKDA</name>
<protein>
    <submittedName>
        <fullName evidence="5">Ezrin</fullName>
    </submittedName>
</protein>
<feature type="coiled-coil region" evidence="1">
    <location>
        <begin position="154"/>
        <end position="181"/>
    </location>
</feature>
<dbReference type="InterPro" id="IPR008954">
    <property type="entry name" value="Moesin_tail_sf"/>
</dbReference>
<evidence type="ECO:0000313" key="6">
    <source>
        <dbReference type="Proteomes" id="UP000028990"/>
    </source>
</evidence>
<dbReference type="PANTHER" id="PTHR23281">
    <property type="entry name" value="MERLIN/MOESIN/EZRIN/RADIXIN"/>
    <property type="match status" value="1"/>
</dbReference>
<dbReference type="GO" id="GO:0003779">
    <property type="term" value="F:actin binding"/>
    <property type="evidence" value="ECO:0007669"/>
    <property type="project" value="InterPro"/>
</dbReference>
<feature type="domain" description="Ezrin/radixin/moesin alpha-helical" evidence="4">
    <location>
        <begin position="1"/>
        <end position="108"/>
    </location>
</feature>
<dbReference type="InterPro" id="IPR046810">
    <property type="entry name" value="ERM_helical"/>
</dbReference>
<proteinExistence type="predicted"/>
<dbReference type="InterPro" id="IPR011259">
    <property type="entry name" value="ERM_C_dom"/>
</dbReference>
<organism evidence="5 6">
    <name type="scientific">Fukomys damarensis</name>
    <name type="common">Damaraland mole rat</name>
    <name type="synonym">Cryptomys damarensis</name>
    <dbReference type="NCBI Taxonomy" id="885580"/>
    <lineage>
        <taxon>Eukaryota</taxon>
        <taxon>Metazoa</taxon>
        <taxon>Chordata</taxon>
        <taxon>Craniata</taxon>
        <taxon>Vertebrata</taxon>
        <taxon>Euteleostomi</taxon>
        <taxon>Mammalia</taxon>
        <taxon>Eutheria</taxon>
        <taxon>Euarchontoglires</taxon>
        <taxon>Glires</taxon>
        <taxon>Rodentia</taxon>
        <taxon>Hystricomorpha</taxon>
        <taxon>Bathyergidae</taxon>
        <taxon>Fukomys</taxon>
    </lineage>
</organism>
<dbReference type="AlphaFoldDB" id="A0A091CNY8"/>
<dbReference type="Pfam" id="PF20492">
    <property type="entry name" value="ERM_helical"/>
    <property type="match status" value="1"/>
</dbReference>
<sequence length="231" mass="26613">MLQMQGYEKKTKKAEKELSDQTQRALQLEDERKQTQEEVEHLEADWVAALRAKEKLERQADQTKSQEQLVMELAEHTAKIALLEDEVEEWPHRAKEAQGNLVKAKEELHLELPSAGEPAGRGCESVGYSAELSREGILDDHSEEEKHITKAEKNECVQRQLLTLSNELSQARDENKRTHNDIIHNKNMRQGRDKYKTLHQIQQGNTEQRIDEFQAMQRPGQCQGHLAAGLY</sequence>
<evidence type="ECO:0000256" key="2">
    <source>
        <dbReference type="SAM" id="MobiDB-lite"/>
    </source>
</evidence>
<evidence type="ECO:0000313" key="5">
    <source>
        <dbReference type="EMBL" id="KFO19732.1"/>
    </source>
</evidence>
<dbReference type="Gene3D" id="6.10.360.10">
    <property type="match status" value="1"/>
</dbReference>
<feature type="compositionally biased region" description="Basic and acidic residues" evidence="2">
    <location>
        <begin position="27"/>
        <end position="38"/>
    </location>
</feature>
<dbReference type="Proteomes" id="UP000028990">
    <property type="component" value="Unassembled WGS sequence"/>
</dbReference>
<evidence type="ECO:0000256" key="1">
    <source>
        <dbReference type="SAM" id="Coils"/>
    </source>
</evidence>
<evidence type="ECO:0000259" key="4">
    <source>
        <dbReference type="Pfam" id="PF20492"/>
    </source>
</evidence>
<dbReference type="SUPFAM" id="SSF48678">
    <property type="entry name" value="Moesin tail domain"/>
    <property type="match status" value="1"/>
</dbReference>
<gene>
    <name evidence="5" type="ORF">H920_18885</name>
</gene>
<keyword evidence="6" id="KW-1185">Reference proteome</keyword>
<evidence type="ECO:0000259" key="3">
    <source>
        <dbReference type="Pfam" id="PF00769"/>
    </source>
</evidence>
<dbReference type="Pfam" id="PF00769">
    <property type="entry name" value="ERM_C"/>
    <property type="match status" value="1"/>
</dbReference>
<dbReference type="InterPro" id="IPR011174">
    <property type="entry name" value="ERM"/>
</dbReference>